<evidence type="ECO:0000313" key="3">
    <source>
        <dbReference type="Proteomes" id="UP000193240"/>
    </source>
</evidence>
<dbReference type="EMBL" id="KZ107855">
    <property type="protein sequence ID" value="OSS45048.1"/>
    <property type="molecule type" value="Genomic_DNA"/>
</dbReference>
<dbReference type="OMA" id="YSQHNGC"/>
<protein>
    <submittedName>
        <fullName evidence="2">Uncharacterized protein</fullName>
    </submittedName>
</protein>
<accession>A0A1Y2LQ58</accession>
<dbReference type="Proteomes" id="UP000193240">
    <property type="component" value="Unassembled WGS sequence"/>
</dbReference>
<sequence length="213" mass="23003">MQYQTCANSSHNGCGHIGESHQQPWTLCDAAIHRLNGLRGPMSPPLSPAAPNPAPVKRSASTRRFFSLSQTISRSASTASHRSAVSSPHPSNEPSYFAPTSEPVTALNYATLPDHQLNAVRCTDPSKTSQVSRKMDVCKDCKRWIGDMRNMIERYDKTGSIKGTAAFDAFLKWQDDGAGEGEGDLTVPLDDSVNGHVLGAREAIILGHPGAQY</sequence>
<organism evidence="2 3">
    <name type="scientific">Epicoccum nigrum</name>
    <name type="common">Soil fungus</name>
    <name type="synonym">Epicoccum purpurascens</name>
    <dbReference type="NCBI Taxonomy" id="105696"/>
    <lineage>
        <taxon>Eukaryota</taxon>
        <taxon>Fungi</taxon>
        <taxon>Dikarya</taxon>
        <taxon>Ascomycota</taxon>
        <taxon>Pezizomycotina</taxon>
        <taxon>Dothideomycetes</taxon>
        <taxon>Pleosporomycetidae</taxon>
        <taxon>Pleosporales</taxon>
        <taxon>Pleosporineae</taxon>
        <taxon>Didymellaceae</taxon>
        <taxon>Epicoccum</taxon>
    </lineage>
</organism>
<reference evidence="2 3" key="1">
    <citation type="journal article" date="2017" name="Genome Announc.">
        <title>Genome sequence of the saprophytic ascomycete Epicoccum nigrum ICMP 19927 strain isolated from New Zealand.</title>
        <authorList>
            <person name="Fokin M."/>
            <person name="Fleetwood D."/>
            <person name="Weir B.S."/>
            <person name="Villas-Boas S.G."/>
        </authorList>
    </citation>
    <scope>NUCLEOTIDE SEQUENCE [LARGE SCALE GENOMIC DNA]</scope>
    <source>
        <strain evidence="2 3">ICMP 19927</strain>
    </source>
</reference>
<evidence type="ECO:0000256" key="1">
    <source>
        <dbReference type="SAM" id="MobiDB-lite"/>
    </source>
</evidence>
<dbReference type="InParanoid" id="A0A1Y2LQ58"/>
<feature type="region of interest" description="Disordered" evidence="1">
    <location>
        <begin position="39"/>
        <end position="100"/>
    </location>
</feature>
<feature type="compositionally biased region" description="Polar residues" evidence="1">
    <location>
        <begin position="62"/>
        <end position="72"/>
    </location>
</feature>
<feature type="compositionally biased region" description="Low complexity" evidence="1">
    <location>
        <begin position="73"/>
        <end position="87"/>
    </location>
</feature>
<dbReference type="AlphaFoldDB" id="A0A1Y2LQ58"/>
<name>A0A1Y2LQ58_EPING</name>
<gene>
    <name evidence="2" type="ORF">B5807_09228</name>
</gene>
<keyword evidence="3" id="KW-1185">Reference proteome</keyword>
<feature type="compositionally biased region" description="Pro residues" evidence="1">
    <location>
        <begin position="42"/>
        <end position="54"/>
    </location>
</feature>
<evidence type="ECO:0000313" key="2">
    <source>
        <dbReference type="EMBL" id="OSS45048.1"/>
    </source>
</evidence>
<proteinExistence type="predicted"/>